<evidence type="ECO:0000313" key="3">
    <source>
        <dbReference type="Proteomes" id="UP001359886"/>
    </source>
</evidence>
<dbReference type="InterPro" id="IPR006680">
    <property type="entry name" value="Amidohydro-rel"/>
</dbReference>
<dbReference type="GO" id="GO:0016810">
    <property type="term" value="F:hydrolase activity, acting on carbon-nitrogen (but not peptide) bonds"/>
    <property type="evidence" value="ECO:0007669"/>
    <property type="project" value="InterPro"/>
</dbReference>
<dbReference type="InterPro" id="IPR057744">
    <property type="entry name" value="OTAase-like"/>
</dbReference>
<protein>
    <submittedName>
        <fullName evidence="2">Amidohydrolase family protein</fullName>
    </submittedName>
</protein>
<dbReference type="CDD" id="cd01299">
    <property type="entry name" value="Met_dep_hydrolase_A"/>
    <property type="match status" value="1"/>
</dbReference>
<dbReference type="PANTHER" id="PTHR43135">
    <property type="entry name" value="ALPHA-D-RIBOSE 1-METHYLPHOSPHONATE 5-TRIPHOSPHATE DIPHOSPHATASE"/>
    <property type="match status" value="1"/>
</dbReference>
<organism evidence="2 3">
    <name type="scientific">Elongatibacter sediminis</name>
    <dbReference type="NCBI Taxonomy" id="3119006"/>
    <lineage>
        <taxon>Bacteria</taxon>
        <taxon>Pseudomonadati</taxon>
        <taxon>Pseudomonadota</taxon>
        <taxon>Gammaproteobacteria</taxon>
        <taxon>Chromatiales</taxon>
        <taxon>Wenzhouxiangellaceae</taxon>
        <taxon>Elongatibacter</taxon>
    </lineage>
</organism>
<dbReference type="InterPro" id="IPR011059">
    <property type="entry name" value="Metal-dep_hydrolase_composite"/>
</dbReference>
<dbReference type="AlphaFoldDB" id="A0AAW9RF27"/>
<keyword evidence="3" id="KW-1185">Reference proteome</keyword>
<dbReference type="InterPro" id="IPR032466">
    <property type="entry name" value="Metal_Hydrolase"/>
</dbReference>
<dbReference type="SUPFAM" id="SSF51338">
    <property type="entry name" value="Composite domain of metallo-dependent hydrolases"/>
    <property type="match status" value="1"/>
</dbReference>
<dbReference type="Proteomes" id="UP001359886">
    <property type="component" value="Unassembled WGS sequence"/>
</dbReference>
<dbReference type="Pfam" id="PF01979">
    <property type="entry name" value="Amidohydro_1"/>
    <property type="match status" value="1"/>
</dbReference>
<accession>A0AAW9RF27</accession>
<evidence type="ECO:0000259" key="1">
    <source>
        <dbReference type="Pfam" id="PF01979"/>
    </source>
</evidence>
<name>A0AAW9RF27_9GAMM</name>
<evidence type="ECO:0000313" key="2">
    <source>
        <dbReference type="EMBL" id="MEJ8567020.1"/>
    </source>
</evidence>
<reference evidence="2 3" key="1">
    <citation type="submission" date="2024-02" db="EMBL/GenBank/DDBJ databases">
        <title>A novel Wenzhouxiangellaceae bacterium, isolated from coastal sediments.</title>
        <authorList>
            <person name="Du Z.-J."/>
            <person name="Ye Y.-Q."/>
            <person name="Zhang X.-Y."/>
        </authorList>
    </citation>
    <scope>NUCLEOTIDE SEQUENCE [LARGE SCALE GENOMIC DNA]</scope>
    <source>
        <strain evidence="2 3">CH-27</strain>
    </source>
</reference>
<dbReference type="RefSeq" id="WP_354694340.1">
    <property type="nucleotide sequence ID" value="NZ_JAZHOG010000003.1"/>
</dbReference>
<dbReference type="Gene3D" id="2.30.40.10">
    <property type="entry name" value="Urease, subunit C, domain 1"/>
    <property type="match status" value="1"/>
</dbReference>
<proteinExistence type="predicted"/>
<sequence>MLERDLTFLYSGDARHFVGEDDGPPFLSIVGGTLIDGTGAAPRENPGLLLHDGVISHATADTSGPKPRVVDAKGRWIVPGLFDLHTHLTFYLPGGFHAEDDVLNALRTLKFLEYYQRIGVTTVFEVASRNNVGFSLKRGQRMGFVGGARLFVSGPAITVSGGHPTEFQPYEDSAFAVVGDGPWEMRKLVREAVRNGADFIKVLPPLTREELEAVVDEAHAWKLRVTSHVGGIQDLSRSSGMRSVAAGVDSVHHLYPYSEDDPALLRRMAVEGIPVIPTLAYHLREVSGSAHISNRWLETNIGHDRESVLATFRTMREAGLIFGVGTESNPLDMLRIGEVYAAELKALMESGLSPAEVIQAATLHSAEVMGMADDGGSIEDGKWADVLILDEDPLNDITALVRPAVVIQAGKIVYTDTSGE</sequence>
<dbReference type="InterPro" id="IPR051781">
    <property type="entry name" value="Metallo-dep_Hydrolase"/>
</dbReference>
<dbReference type="Gene3D" id="3.20.20.140">
    <property type="entry name" value="Metal-dependent hydrolases"/>
    <property type="match status" value="1"/>
</dbReference>
<gene>
    <name evidence="2" type="ORF">V3330_05235</name>
</gene>
<dbReference type="EMBL" id="JAZHOG010000003">
    <property type="protein sequence ID" value="MEJ8567020.1"/>
    <property type="molecule type" value="Genomic_DNA"/>
</dbReference>
<comment type="caution">
    <text evidence="2">The sequence shown here is derived from an EMBL/GenBank/DDBJ whole genome shotgun (WGS) entry which is preliminary data.</text>
</comment>
<dbReference type="PANTHER" id="PTHR43135:SF3">
    <property type="entry name" value="ALPHA-D-RIBOSE 1-METHYLPHOSPHONATE 5-TRIPHOSPHATE DIPHOSPHATASE"/>
    <property type="match status" value="1"/>
</dbReference>
<dbReference type="SUPFAM" id="SSF51556">
    <property type="entry name" value="Metallo-dependent hydrolases"/>
    <property type="match status" value="1"/>
</dbReference>
<feature type="domain" description="Amidohydrolase-related" evidence="1">
    <location>
        <begin position="76"/>
        <end position="413"/>
    </location>
</feature>